<evidence type="ECO:0000256" key="4">
    <source>
        <dbReference type="ARBA" id="ARBA00022723"/>
    </source>
</evidence>
<name>A0A075V2P9_9PSEU</name>
<evidence type="ECO:0000256" key="7">
    <source>
        <dbReference type="ARBA" id="ARBA00023008"/>
    </source>
</evidence>
<evidence type="ECO:0000256" key="3">
    <source>
        <dbReference type="ARBA" id="ARBA00022692"/>
    </source>
</evidence>
<dbReference type="InterPro" id="IPR032694">
    <property type="entry name" value="CopC/D"/>
</dbReference>
<evidence type="ECO:0000256" key="1">
    <source>
        <dbReference type="ARBA" id="ARBA00004651"/>
    </source>
</evidence>
<feature type="transmembrane region" description="Helical" evidence="9">
    <location>
        <begin position="420"/>
        <end position="440"/>
    </location>
</feature>
<dbReference type="eggNOG" id="COG1276">
    <property type="taxonomic scope" value="Bacteria"/>
</dbReference>
<feature type="transmembrane region" description="Helical" evidence="9">
    <location>
        <begin position="301"/>
        <end position="321"/>
    </location>
</feature>
<keyword evidence="3 9" id="KW-0812">Transmembrane</keyword>
<feature type="transmembrane region" description="Helical" evidence="9">
    <location>
        <begin position="187"/>
        <end position="211"/>
    </location>
</feature>
<dbReference type="InterPro" id="IPR007348">
    <property type="entry name" value="CopC_dom"/>
</dbReference>
<dbReference type="GO" id="GO:0005886">
    <property type="term" value="C:plasma membrane"/>
    <property type="evidence" value="ECO:0007669"/>
    <property type="project" value="UniProtKB-SubCell"/>
</dbReference>
<dbReference type="Pfam" id="PF04234">
    <property type="entry name" value="CopC"/>
    <property type="match status" value="1"/>
</dbReference>
<proteinExistence type="predicted"/>
<dbReference type="eggNOG" id="COG2372">
    <property type="taxonomic scope" value="Bacteria"/>
</dbReference>
<dbReference type="GO" id="GO:0042597">
    <property type="term" value="C:periplasmic space"/>
    <property type="evidence" value="ECO:0007669"/>
    <property type="project" value="InterPro"/>
</dbReference>
<feature type="domain" description="CopC" evidence="11">
    <location>
        <begin position="29"/>
        <end position="124"/>
    </location>
</feature>
<dbReference type="GO" id="GO:0005507">
    <property type="term" value="F:copper ion binding"/>
    <property type="evidence" value="ECO:0007669"/>
    <property type="project" value="InterPro"/>
</dbReference>
<dbReference type="Gene3D" id="2.60.40.1220">
    <property type="match status" value="1"/>
</dbReference>
<dbReference type="PANTHER" id="PTHR34820">
    <property type="entry name" value="INNER MEMBRANE PROTEIN YEBZ"/>
    <property type="match status" value="1"/>
</dbReference>
<evidence type="ECO:0000256" key="10">
    <source>
        <dbReference type="SAM" id="SignalP"/>
    </source>
</evidence>
<comment type="subcellular location">
    <subcellularLocation>
        <location evidence="1">Cell membrane</location>
        <topology evidence="1">Multi-pass membrane protein</topology>
    </subcellularLocation>
</comment>
<dbReference type="STRING" id="208439.AJAP_30330"/>
<keyword evidence="8 9" id="KW-0472">Membrane</keyword>
<feature type="transmembrane region" description="Helical" evidence="9">
    <location>
        <begin position="271"/>
        <end position="289"/>
    </location>
</feature>
<evidence type="ECO:0000256" key="9">
    <source>
        <dbReference type="SAM" id="Phobius"/>
    </source>
</evidence>
<sequence length="444" mass="45638">MTGRLFALLALVAAWFGVAVLAAAPASAHVELLSSNPADGARLTSAPARVSVTLSENIGIQPNSIKVVDQQGTDVVSGPVFQPGEVAEEVAVALEPDLPDGSYLVEYAFVSTDSHPVRGTIAFVIGTGPLITSAGAVSASTGTDPVTDALFTTFRWGSFGGVALLGGLVFLLVCRPGGRADPAARKLITAGLWLSGVTAVAGFLLQGPYVAGRGVGAIFDGALIEATLRVAYGKLLLLRLAAIVALAVIVRRLLAGDLPDRLRSRHENLGIAAGFIVMLSFSATGHAVADKIMFLSVSADLAHFGAMAVWVGGLIQLAVLLRGKYSASEAEPALARFHPIATRSIVIMVVSGAYLGFRLVPSVEALWTSAYGIVFVLKLTGFAALLLVANLSRTAVRRGISGRGGTGVVTADLRKLRVSVGVEVLIVAVVLALAAALSSMSPTG</sequence>
<dbReference type="KEGG" id="aja:AJAP_30330"/>
<dbReference type="EMBL" id="CP008953">
    <property type="protein sequence ID" value="AIG78891.1"/>
    <property type="molecule type" value="Genomic_DNA"/>
</dbReference>
<feature type="transmembrane region" description="Helical" evidence="9">
    <location>
        <begin position="156"/>
        <end position="175"/>
    </location>
</feature>
<dbReference type="SUPFAM" id="SSF81296">
    <property type="entry name" value="E set domains"/>
    <property type="match status" value="1"/>
</dbReference>
<dbReference type="InterPro" id="IPR008457">
    <property type="entry name" value="Cu-R_CopD_dom"/>
</dbReference>
<keyword evidence="4" id="KW-0479">Metal-binding</keyword>
<reference evidence="13 14" key="1">
    <citation type="journal article" date="2014" name="J. Biotechnol.">
        <title>Complete genome sequence of the actinobacterium Amycolatopsis japonica MG417-CF17(T) (=DSM 44213T) producing (S,S)-N,N'-ethylenediaminedisuccinic acid.</title>
        <authorList>
            <person name="Stegmann E."/>
            <person name="Albersmeier A."/>
            <person name="Spohn M."/>
            <person name="Gert H."/>
            <person name="Weber T."/>
            <person name="Wohlleben W."/>
            <person name="Kalinowski J."/>
            <person name="Ruckert C."/>
        </authorList>
    </citation>
    <scope>NUCLEOTIDE SEQUENCE [LARGE SCALE GENOMIC DNA]</scope>
    <source>
        <strain evidence="14">MG417-CF17 (DSM 44213)</strain>
    </source>
</reference>
<evidence type="ECO:0000256" key="6">
    <source>
        <dbReference type="ARBA" id="ARBA00022989"/>
    </source>
</evidence>
<evidence type="ECO:0000259" key="11">
    <source>
        <dbReference type="Pfam" id="PF04234"/>
    </source>
</evidence>
<keyword evidence="2" id="KW-1003">Cell membrane</keyword>
<evidence type="ECO:0000313" key="14">
    <source>
        <dbReference type="Proteomes" id="UP000028492"/>
    </source>
</evidence>
<accession>A0A075V2P9</accession>
<dbReference type="PANTHER" id="PTHR34820:SF4">
    <property type="entry name" value="INNER MEMBRANE PROTEIN YEBZ"/>
    <property type="match status" value="1"/>
</dbReference>
<feature type="domain" description="Copper resistance protein D" evidence="12">
    <location>
        <begin position="333"/>
        <end position="437"/>
    </location>
</feature>
<evidence type="ECO:0000256" key="5">
    <source>
        <dbReference type="ARBA" id="ARBA00022729"/>
    </source>
</evidence>
<dbReference type="RefSeq" id="WP_038517497.1">
    <property type="nucleotide sequence ID" value="NZ_CP008953.1"/>
</dbReference>
<evidence type="ECO:0000259" key="12">
    <source>
        <dbReference type="Pfam" id="PF05425"/>
    </source>
</evidence>
<dbReference type="Proteomes" id="UP000028492">
    <property type="component" value="Chromosome"/>
</dbReference>
<keyword evidence="14" id="KW-1185">Reference proteome</keyword>
<feature type="transmembrane region" description="Helical" evidence="9">
    <location>
        <begin position="333"/>
        <end position="357"/>
    </location>
</feature>
<evidence type="ECO:0000256" key="8">
    <source>
        <dbReference type="ARBA" id="ARBA00023136"/>
    </source>
</evidence>
<keyword evidence="5 10" id="KW-0732">Signal</keyword>
<dbReference type="HOGENOM" id="CLU_023176_0_0_11"/>
<feature type="signal peptide" evidence="10">
    <location>
        <begin position="1"/>
        <end position="28"/>
    </location>
</feature>
<keyword evidence="7" id="KW-0186">Copper</keyword>
<protein>
    <submittedName>
        <fullName evidence="13">Conserved putative secreted protein</fullName>
    </submittedName>
</protein>
<dbReference type="AlphaFoldDB" id="A0A075V2P9"/>
<feature type="chain" id="PRO_5001710291" evidence="10">
    <location>
        <begin position="29"/>
        <end position="444"/>
    </location>
</feature>
<dbReference type="InterPro" id="IPR014755">
    <property type="entry name" value="Cu-Rt/internalin_Ig-like"/>
</dbReference>
<dbReference type="GO" id="GO:0006825">
    <property type="term" value="P:copper ion transport"/>
    <property type="evidence" value="ECO:0007669"/>
    <property type="project" value="InterPro"/>
</dbReference>
<dbReference type="Pfam" id="PF05425">
    <property type="entry name" value="CopD"/>
    <property type="match status" value="1"/>
</dbReference>
<keyword evidence="6 9" id="KW-1133">Transmembrane helix</keyword>
<dbReference type="GO" id="GO:0046688">
    <property type="term" value="P:response to copper ion"/>
    <property type="evidence" value="ECO:0007669"/>
    <property type="project" value="InterPro"/>
</dbReference>
<evidence type="ECO:0000313" key="13">
    <source>
        <dbReference type="EMBL" id="AIG78891.1"/>
    </source>
</evidence>
<gene>
    <name evidence="13" type="ORF">AJAP_30330</name>
</gene>
<organism evidence="13 14">
    <name type="scientific">Amycolatopsis japonica</name>
    <dbReference type="NCBI Taxonomy" id="208439"/>
    <lineage>
        <taxon>Bacteria</taxon>
        <taxon>Bacillati</taxon>
        <taxon>Actinomycetota</taxon>
        <taxon>Actinomycetes</taxon>
        <taxon>Pseudonocardiales</taxon>
        <taxon>Pseudonocardiaceae</taxon>
        <taxon>Amycolatopsis</taxon>
        <taxon>Amycolatopsis japonica group</taxon>
    </lineage>
</organism>
<feature type="transmembrane region" description="Helical" evidence="9">
    <location>
        <begin position="369"/>
        <end position="389"/>
    </location>
</feature>
<evidence type="ECO:0000256" key="2">
    <source>
        <dbReference type="ARBA" id="ARBA00022475"/>
    </source>
</evidence>
<dbReference type="InterPro" id="IPR014756">
    <property type="entry name" value="Ig_E-set"/>
</dbReference>
<feature type="transmembrane region" description="Helical" evidence="9">
    <location>
        <begin position="231"/>
        <end position="250"/>
    </location>
</feature>